<keyword evidence="2" id="KW-0472">Membrane</keyword>
<evidence type="ECO:0000256" key="1">
    <source>
        <dbReference type="SAM" id="MobiDB-lite"/>
    </source>
</evidence>
<dbReference type="Pfam" id="PF11306">
    <property type="entry name" value="DUF3108"/>
    <property type="match status" value="1"/>
</dbReference>
<name>A0A831WAH7_9GAMM</name>
<protein>
    <submittedName>
        <fullName evidence="3">DUF3108 domain-containing protein</fullName>
    </submittedName>
</protein>
<gene>
    <name evidence="3" type="ORF">ENI96_06980</name>
</gene>
<organism evidence="3 4">
    <name type="scientific">Sedimenticola thiotaurini</name>
    <dbReference type="NCBI Taxonomy" id="1543721"/>
    <lineage>
        <taxon>Bacteria</taxon>
        <taxon>Pseudomonadati</taxon>
        <taxon>Pseudomonadota</taxon>
        <taxon>Gammaproteobacteria</taxon>
        <taxon>Chromatiales</taxon>
        <taxon>Sedimenticolaceae</taxon>
        <taxon>Sedimenticola</taxon>
    </lineage>
</organism>
<proteinExistence type="predicted"/>
<keyword evidence="2" id="KW-1133">Transmembrane helix</keyword>
<feature type="region of interest" description="Disordered" evidence="1">
    <location>
        <begin position="1"/>
        <end position="33"/>
    </location>
</feature>
<accession>A0A831WAH7</accession>
<dbReference type="Proteomes" id="UP000886251">
    <property type="component" value="Unassembled WGS sequence"/>
</dbReference>
<comment type="caution">
    <text evidence="3">The sequence shown here is derived from an EMBL/GenBank/DDBJ whole genome shotgun (WGS) entry which is preliminary data.</text>
</comment>
<feature type="transmembrane region" description="Helical" evidence="2">
    <location>
        <begin position="42"/>
        <end position="60"/>
    </location>
</feature>
<keyword evidence="2" id="KW-0812">Transmembrane</keyword>
<sequence length="279" mass="31559">MDRRGTGAAGGRPGAAGRQAAGRATPARGGNRACPVSGNHRIRGWFLTGLLLAAFAGIAAGSQPRLRPFSAEYDLKLGYLSIGKVRVTLHLDRRGRYRYRALTEPVGLTAVLRSDEITEISHGEIRDGTVVPLSYRYRHLKSDNPRRVDLHFDWQAMQVTNRTPESEWVMRIKPGTQDKFSQQLMLILALMKGDRSIDFPVADGGRLKRYLFLVQERVTVETPAGRFASLHLMRRKQGQRATADFWMAPELNYLPVKVERREKEGDFVMELLSLRWDDE</sequence>
<dbReference type="AlphaFoldDB" id="A0A831WAH7"/>
<evidence type="ECO:0000313" key="4">
    <source>
        <dbReference type="Proteomes" id="UP000886251"/>
    </source>
</evidence>
<dbReference type="EMBL" id="DRKP01000076">
    <property type="protein sequence ID" value="HEB96157.1"/>
    <property type="molecule type" value="Genomic_DNA"/>
</dbReference>
<evidence type="ECO:0000313" key="3">
    <source>
        <dbReference type="EMBL" id="HEB96157.1"/>
    </source>
</evidence>
<reference evidence="3" key="1">
    <citation type="journal article" date="2020" name="mSystems">
        <title>Genome- and Community-Level Interaction Insights into Carbon Utilization and Element Cycling Functions of Hydrothermarchaeota in Hydrothermal Sediment.</title>
        <authorList>
            <person name="Zhou Z."/>
            <person name="Liu Y."/>
            <person name="Xu W."/>
            <person name="Pan J."/>
            <person name="Luo Z.H."/>
            <person name="Li M."/>
        </authorList>
    </citation>
    <scope>NUCLEOTIDE SEQUENCE [LARGE SCALE GENOMIC DNA]</scope>
    <source>
        <strain evidence="3">HyVt-443</strain>
    </source>
</reference>
<dbReference type="InterPro" id="IPR021457">
    <property type="entry name" value="DUF3108"/>
</dbReference>
<feature type="compositionally biased region" description="Low complexity" evidence="1">
    <location>
        <begin position="15"/>
        <end position="33"/>
    </location>
</feature>
<evidence type="ECO:0000256" key="2">
    <source>
        <dbReference type="SAM" id="Phobius"/>
    </source>
</evidence>